<keyword evidence="3" id="KW-1185">Reference proteome</keyword>
<feature type="region of interest" description="Disordered" evidence="1">
    <location>
        <begin position="82"/>
        <end position="117"/>
    </location>
</feature>
<gene>
    <name evidence="2" type="ORF">DB88DRAFT_175659</name>
</gene>
<dbReference type="InterPro" id="IPR009072">
    <property type="entry name" value="Histone-fold"/>
</dbReference>
<dbReference type="EMBL" id="JAODAN010000002">
    <property type="protein sequence ID" value="KAK1926649.1"/>
    <property type="molecule type" value="Genomic_DNA"/>
</dbReference>
<reference evidence="2" key="1">
    <citation type="submission" date="2023-02" db="EMBL/GenBank/DDBJ databases">
        <title>Identification and recombinant expression of a fungal hydrolase from Papiliotrema laurentii that hydrolyzes apple cutin and clears colloidal polyester polyurethane.</title>
        <authorList>
            <consortium name="DOE Joint Genome Institute"/>
            <person name="Roman V.A."/>
            <person name="Bojanowski C."/>
            <person name="Crable B.R."/>
            <person name="Wagner D.N."/>
            <person name="Hung C.S."/>
            <person name="Nadeau L.J."/>
            <person name="Schratz L."/>
            <person name="Haridas S."/>
            <person name="Pangilinan J."/>
            <person name="Lipzen A."/>
            <person name="Na H."/>
            <person name="Yan M."/>
            <person name="Ng V."/>
            <person name="Grigoriev I.V."/>
            <person name="Spatafora J.W."/>
            <person name="Barlow D."/>
            <person name="Biffinger J."/>
            <person name="Kelley-Loughnane N."/>
            <person name="Varaljay V.A."/>
            <person name="Crookes-Goodson W.J."/>
        </authorList>
    </citation>
    <scope>NUCLEOTIDE SEQUENCE</scope>
    <source>
        <strain evidence="2">5307AH</strain>
    </source>
</reference>
<evidence type="ECO:0000313" key="3">
    <source>
        <dbReference type="Proteomes" id="UP001182556"/>
    </source>
</evidence>
<dbReference type="Gene3D" id="1.10.20.10">
    <property type="entry name" value="Histone, subunit A"/>
    <property type="match status" value="1"/>
</dbReference>
<organism evidence="2 3">
    <name type="scientific">Papiliotrema laurentii</name>
    <name type="common">Cryptococcus laurentii</name>
    <dbReference type="NCBI Taxonomy" id="5418"/>
    <lineage>
        <taxon>Eukaryota</taxon>
        <taxon>Fungi</taxon>
        <taxon>Dikarya</taxon>
        <taxon>Basidiomycota</taxon>
        <taxon>Agaricomycotina</taxon>
        <taxon>Tremellomycetes</taxon>
        <taxon>Tremellales</taxon>
        <taxon>Rhynchogastremaceae</taxon>
        <taxon>Papiliotrema</taxon>
    </lineage>
</organism>
<dbReference type="CDD" id="cd00076">
    <property type="entry name" value="HFD_SF"/>
    <property type="match status" value="1"/>
</dbReference>
<name>A0AAD9L8T6_PAPLA</name>
<proteinExistence type="predicted"/>
<dbReference type="Proteomes" id="UP001182556">
    <property type="component" value="Unassembled WGS sequence"/>
</dbReference>
<comment type="caution">
    <text evidence="2">The sequence shown here is derived from an EMBL/GenBank/DDBJ whole genome shotgun (WGS) entry which is preliminary data.</text>
</comment>
<protein>
    <recommendedName>
        <fullName evidence="4">Bromodomain associated domain-containing protein</fullName>
    </recommendedName>
</protein>
<accession>A0AAD9L8T6</accession>
<evidence type="ECO:0000313" key="2">
    <source>
        <dbReference type="EMBL" id="KAK1926649.1"/>
    </source>
</evidence>
<evidence type="ECO:0008006" key="4">
    <source>
        <dbReference type="Google" id="ProtNLM"/>
    </source>
</evidence>
<dbReference type="AlphaFoldDB" id="A0AAD9L8T6"/>
<dbReference type="GO" id="GO:0046982">
    <property type="term" value="F:protein heterodimerization activity"/>
    <property type="evidence" value="ECO:0007669"/>
    <property type="project" value="InterPro"/>
</dbReference>
<feature type="compositionally biased region" description="Basic residues" evidence="1">
    <location>
        <begin position="90"/>
        <end position="104"/>
    </location>
</feature>
<evidence type="ECO:0000256" key="1">
    <source>
        <dbReference type="SAM" id="MobiDB-lite"/>
    </source>
</evidence>
<sequence length="216" mass="23769">MTATISSLDVPHTRIDHAAATAYLRRFVITTLHQKGAEGAEAGVISEIERLLEHHVQNLFETARDYAQLAHRSIPNANDVLQAHASSSHSARKLRKESKRRKRPIPLSTVAEPPEDEVKETITSLAEAMRDGKMAAQVADASMWGEGGTEKKLDYAFDGAPRLPPSWTFPSPLQPSEPEPAAKVTSAALNFVKATVTEADIDPELGIVNYRKRTRR</sequence>